<dbReference type="EMBL" id="JRKL02000411">
    <property type="protein sequence ID" value="KAF3971607.1"/>
    <property type="molecule type" value="Genomic_DNA"/>
</dbReference>
<keyword evidence="4" id="KW-1185">Reference proteome</keyword>
<feature type="compositionally biased region" description="Gly residues" evidence="1">
    <location>
        <begin position="1"/>
        <end position="11"/>
    </location>
</feature>
<evidence type="ECO:0000313" key="4">
    <source>
        <dbReference type="Proteomes" id="UP000737018"/>
    </source>
</evidence>
<proteinExistence type="predicted"/>
<gene>
    <name evidence="3" type="ORF">CMV_004806</name>
</gene>
<accession>A0A8J4VV52</accession>
<evidence type="ECO:0000313" key="3">
    <source>
        <dbReference type="EMBL" id="KAF3971607.1"/>
    </source>
</evidence>
<feature type="domain" description="Tify" evidence="2">
    <location>
        <begin position="27"/>
        <end position="62"/>
    </location>
</feature>
<feature type="region of interest" description="Disordered" evidence="1">
    <location>
        <begin position="1"/>
        <end position="33"/>
    </location>
</feature>
<feature type="compositionally biased region" description="Low complexity" evidence="1">
    <location>
        <begin position="16"/>
        <end position="32"/>
    </location>
</feature>
<evidence type="ECO:0000256" key="1">
    <source>
        <dbReference type="SAM" id="MobiDB-lite"/>
    </source>
</evidence>
<dbReference type="InterPro" id="IPR010399">
    <property type="entry name" value="Tify_dom"/>
</dbReference>
<dbReference type="Proteomes" id="UP000737018">
    <property type="component" value="Unassembled WGS sequence"/>
</dbReference>
<comment type="caution">
    <text evidence="3">The sequence shown here is derived from an EMBL/GenBank/DDBJ whole genome shotgun (WGS) entry which is preliminary data.</text>
</comment>
<evidence type="ECO:0000259" key="2">
    <source>
        <dbReference type="PROSITE" id="PS51320"/>
    </source>
</evidence>
<dbReference type="AlphaFoldDB" id="A0A8J4VV52"/>
<dbReference type="PROSITE" id="PS51320">
    <property type="entry name" value="TIFY"/>
    <property type="match status" value="1"/>
</dbReference>
<sequence length="79" mass="8367">MNGGVGGGGGVEVEARASGASGSASASTSRTSEPTITFEGEVYVFPAVTPDKLEEFQFLLFKLYWVFNFSGLLVFGHKE</sequence>
<reference evidence="3" key="1">
    <citation type="submission" date="2020-03" db="EMBL/GenBank/DDBJ databases">
        <title>Castanea mollissima Vanexum genome sequencing.</title>
        <authorList>
            <person name="Staton M."/>
        </authorList>
    </citation>
    <scope>NUCLEOTIDE SEQUENCE</scope>
    <source>
        <tissue evidence="3">Leaf</tissue>
    </source>
</reference>
<organism evidence="3 4">
    <name type="scientific">Castanea mollissima</name>
    <name type="common">Chinese chestnut</name>
    <dbReference type="NCBI Taxonomy" id="60419"/>
    <lineage>
        <taxon>Eukaryota</taxon>
        <taxon>Viridiplantae</taxon>
        <taxon>Streptophyta</taxon>
        <taxon>Embryophyta</taxon>
        <taxon>Tracheophyta</taxon>
        <taxon>Spermatophyta</taxon>
        <taxon>Magnoliopsida</taxon>
        <taxon>eudicotyledons</taxon>
        <taxon>Gunneridae</taxon>
        <taxon>Pentapetalae</taxon>
        <taxon>rosids</taxon>
        <taxon>fabids</taxon>
        <taxon>Fagales</taxon>
        <taxon>Fagaceae</taxon>
        <taxon>Castanea</taxon>
    </lineage>
</organism>
<name>A0A8J4VV52_9ROSI</name>
<protein>
    <recommendedName>
        <fullName evidence="2">Tify domain-containing protein</fullName>
    </recommendedName>
</protein>